<protein>
    <submittedName>
        <fullName evidence="2">Replication protein P</fullName>
    </submittedName>
</protein>
<keyword evidence="3" id="KW-1185">Reference proteome</keyword>
<dbReference type="InterPro" id="IPR009731">
    <property type="entry name" value="P-like"/>
</dbReference>
<proteinExistence type="predicted"/>
<dbReference type="EMBL" id="JBAKAR010000001">
    <property type="protein sequence ID" value="MEL0611616.1"/>
    <property type="molecule type" value="Genomic_DNA"/>
</dbReference>
<gene>
    <name evidence="2" type="ORF">V6242_00560</name>
</gene>
<feature type="region of interest" description="Disordered" evidence="1">
    <location>
        <begin position="1"/>
        <end position="41"/>
    </location>
</feature>
<name>A0ABU9FZG7_9GAMM</name>
<evidence type="ECO:0000313" key="3">
    <source>
        <dbReference type="Proteomes" id="UP001379949"/>
    </source>
</evidence>
<accession>A0ABU9FZG7</accession>
<dbReference type="Pfam" id="PF06992">
    <property type="entry name" value="Phage_lambda_P"/>
    <property type="match status" value="1"/>
</dbReference>
<sequence>MKEPQAVQNLIKPLESKLATPSPTSTTQTGNTQQDTQRDEAQQQTRVLVNMLFARFKAIYTHKFASAYSNPDEVKLAKREWAVALKGFQEPLLAYAVERTKEVYAWPPTISEFLKLINTAYKAYGLLDPRSAYLEACACRSDPLLYAWSHPAVYFAGSQTGWYKLKSEEERVSWPLYEENYIKVVDRVISGERLIIPRVAMIENKHSEGIDVLISDIAKALKLPEEEVAPVLYYTQKTLGTGIRQRYRLIAQEKLKLMGYNGILPE</sequence>
<organism evidence="2 3">
    <name type="scientific">Marinomonas arenicola</name>
    <dbReference type="NCBI Taxonomy" id="569601"/>
    <lineage>
        <taxon>Bacteria</taxon>
        <taxon>Pseudomonadati</taxon>
        <taxon>Pseudomonadota</taxon>
        <taxon>Gammaproteobacteria</taxon>
        <taxon>Oceanospirillales</taxon>
        <taxon>Oceanospirillaceae</taxon>
        <taxon>Marinomonas</taxon>
    </lineage>
</organism>
<dbReference type="Proteomes" id="UP001379949">
    <property type="component" value="Unassembled WGS sequence"/>
</dbReference>
<dbReference type="RefSeq" id="WP_341566004.1">
    <property type="nucleotide sequence ID" value="NZ_JBAKAR010000001.1"/>
</dbReference>
<reference evidence="2 3" key="1">
    <citation type="submission" date="2024-02" db="EMBL/GenBank/DDBJ databases">
        <title>Bacteria isolated from the canopy kelp, Nereocystis luetkeana.</title>
        <authorList>
            <person name="Pfister C.A."/>
            <person name="Younker I.T."/>
            <person name="Light S.H."/>
        </authorList>
    </citation>
    <scope>NUCLEOTIDE SEQUENCE [LARGE SCALE GENOMIC DNA]</scope>
    <source>
        <strain evidence="2 3">TI.4.07</strain>
    </source>
</reference>
<evidence type="ECO:0000313" key="2">
    <source>
        <dbReference type="EMBL" id="MEL0611616.1"/>
    </source>
</evidence>
<evidence type="ECO:0000256" key="1">
    <source>
        <dbReference type="SAM" id="MobiDB-lite"/>
    </source>
</evidence>
<feature type="compositionally biased region" description="Low complexity" evidence="1">
    <location>
        <begin position="20"/>
        <end position="35"/>
    </location>
</feature>
<comment type="caution">
    <text evidence="2">The sequence shown here is derived from an EMBL/GenBank/DDBJ whole genome shotgun (WGS) entry which is preliminary data.</text>
</comment>